<evidence type="ECO:0000313" key="2">
    <source>
        <dbReference type="Proteomes" id="UP000279259"/>
    </source>
</evidence>
<evidence type="ECO:0000313" key="1">
    <source>
        <dbReference type="EMBL" id="RSH83622.1"/>
    </source>
</evidence>
<dbReference type="EMBL" id="RSCD01000024">
    <property type="protein sequence ID" value="RSH83622.1"/>
    <property type="molecule type" value="Genomic_DNA"/>
</dbReference>
<reference evidence="1 2" key="1">
    <citation type="submission" date="2018-11" db="EMBL/GenBank/DDBJ databases">
        <title>Genome sequence of Saitozyma podzolica DSM 27192.</title>
        <authorList>
            <person name="Aliyu H."/>
            <person name="Gorte O."/>
            <person name="Ochsenreither K."/>
        </authorList>
    </citation>
    <scope>NUCLEOTIDE SEQUENCE [LARGE SCALE GENOMIC DNA]</scope>
    <source>
        <strain evidence="1 2">DSM 27192</strain>
    </source>
</reference>
<sequence>MQPSRPLLDKVLGVGAEHAVVQGDVVDGANPKKLGARERRALAIHERPARLAKAVGHAPSRRRRFVLAKCREVILTPGEARVRVERGEVGREHARSDLAAVDAVAHKYLLEAGGLKRLPESARPAGATHHNELNLPAEARRRRFVLGGPPVVAQAIVGKPGVCSVAVGMGHGGM</sequence>
<proteinExistence type="predicted"/>
<protein>
    <submittedName>
        <fullName evidence="1">Uncharacterized protein</fullName>
    </submittedName>
</protein>
<dbReference type="Proteomes" id="UP000279259">
    <property type="component" value="Unassembled WGS sequence"/>
</dbReference>
<dbReference type="AlphaFoldDB" id="A0A427XXT1"/>
<keyword evidence="2" id="KW-1185">Reference proteome</keyword>
<organism evidence="1 2">
    <name type="scientific">Saitozyma podzolica</name>
    <dbReference type="NCBI Taxonomy" id="1890683"/>
    <lineage>
        <taxon>Eukaryota</taxon>
        <taxon>Fungi</taxon>
        <taxon>Dikarya</taxon>
        <taxon>Basidiomycota</taxon>
        <taxon>Agaricomycotina</taxon>
        <taxon>Tremellomycetes</taxon>
        <taxon>Tremellales</taxon>
        <taxon>Trimorphomycetaceae</taxon>
        <taxon>Saitozyma</taxon>
    </lineage>
</organism>
<accession>A0A427XXT1</accession>
<comment type="caution">
    <text evidence="1">The sequence shown here is derived from an EMBL/GenBank/DDBJ whole genome shotgun (WGS) entry which is preliminary data.</text>
</comment>
<gene>
    <name evidence="1" type="ORF">EHS25_005526</name>
</gene>
<name>A0A427XXT1_9TREE</name>